<dbReference type="CDD" id="cd06529">
    <property type="entry name" value="S24_LexA-like"/>
    <property type="match status" value="1"/>
</dbReference>
<dbReference type="InterPro" id="IPR015927">
    <property type="entry name" value="Peptidase_S24_S26A/B/C"/>
</dbReference>
<evidence type="ECO:0000313" key="6">
    <source>
        <dbReference type="Proteomes" id="UP000093281"/>
    </source>
</evidence>
<dbReference type="OrthoDB" id="5354894at2"/>
<dbReference type="SUPFAM" id="SSF47413">
    <property type="entry name" value="lambda repressor-like DNA-binding domains"/>
    <property type="match status" value="1"/>
</dbReference>
<dbReference type="Pfam" id="PF00717">
    <property type="entry name" value="Peptidase_S24"/>
    <property type="match status" value="1"/>
</dbReference>
<dbReference type="InterPro" id="IPR010982">
    <property type="entry name" value="Lambda_DNA-bd_dom_sf"/>
</dbReference>
<keyword evidence="1" id="KW-0805">Transcription regulation</keyword>
<evidence type="ECO:0000259" key="4">
    <source>
        <dbReference type="PROSITE" id="PS50943"/>
    </source>
</evidence>
<gene>
    <name evidence="5" type="ORF">AAX29_00589</name>
</gene>
<keyword evidence="3" id="KW-0804">Transcription</keyword>
<dbReference type="InterPro" id="IPR001387">
    <property type="entry name" value="Cro/C1-type_HTH"/>
</dbReference>
<dbReference type="PROSITE" id="PS50943">
    <property type="entry name" value="HTH_CROC1"/>
    <property type="match status" value="1"/>
</dbReference>
<evidence type="ECO:0000313" key="5">
    <source>
        <dbReference type="EMBL" id="OCL99548.1"/>
    </source>
</evidence>
<dbReference type="Gene3D" id="2.10.109.10">
    <property type="entry name" value="Umud Fragment, subunit A"/>
    <property type="match status" value="1"/>
</dbReference>
<dbReference type="GO" id="GO:0003677">
    <property type="term" value="F:DNA binding"/>
    <property type="evidence" value="ECO:0007669"/>
    <property type="project" value="UniProtKB-KW"/>
</dbReference>
<comment type="caution">
    <text evidence="5">The sequence shown here is derived from an EMBL/GenBank/DDBJ whole genome shotgun (WGS) entry which is preliminary data.</text>
</comment>
<dbReference type="AlphaFoldDB" id="A0A1C0B7H4"/>
<dbReference type="CDD" id="cd00093">
    <property type="entry name" value="HTH_XRE"/>
    <property type="match status" value="1"/>
</dbReference>
<dbReference type="EMBL" id="LCUJ01000002">
    <property type="protein sequence ID" value="OCL99548.1"/>
    <property type="molecule type" value="Genomic_DNA"/>
</dbReference>
<dbReference type="PANTHER" id="PTHR40661:SF3">
    <property type="entry name" value="FELS-1 PROPHAGE TRANSCRIPTIONAL REGULATOR"/>
    <property type="match status" value="1"/>
</dbReference>
<dbReference type="InterPro" id="IPR039418">
    <property type="entry name" value="LexA-like"/>
</dbReference>
<dbReference type="PANTHER" id="PTHR40661">
    <property type="match status" value="1"/>
</dbReference>
<reference evidence="6" key="1">
    <citation type="submission" date="2015-05" db="EMBL/GenBank/DDBJ databases">
        <authorList>
            <person name="Rovetto F."/>
            <person name="Cocolin L."/>
            <person name="Illeghems K."/>
            <person name="Van Nieuwerburgh F."/>
            <person name="Houf K."/>
        </authorList>
    </citation>
    <scope>NUCLEOTIDE SEQUENCE [LARGE SCALE GENOMIC DNA]</scope>
    <source>
        <strain evidence="6">DU22</strain>
    </source>
</reference>
<dbReference type="PATRIC" id="fig|544718.51.peg.578"/>
<accession>A0A1C0B7H4</accession>
<evidence type="ECO:0000256" key="1">
    <source>
        <dbReference type="ARBA" id="ARBA00023015"/>
    </source>
</evidence>
<dbReference type="RefSeq" id="WP_066185502.1">
    <property type="nucleotide sequence ID" value="NZ_LCUJ01000002.1"/>
</dbReference>
<evidence type="ECO:0000256" key="3">
    <source>
        <dbReference type="ARBA" id="ARBA00023163"/>
    </source>
</evidence>
<dbReference type="InterPro" id="IPR036286">
    <property type="entry name" value="LexA/Signal_pep-like_sf"/>
</dbReference>
<dbReference type="Gene3D" id="1.10.260.40">
    <property type="entry name" value="lambda repressor-like DNA-binding domains"/>
    <property type="match status" value="1"/>
</dbReference>
<name>A0A1C0B7H4_9BACT</name>
<dbReference type="Pfam" id="PF01381">
    <property type="entry name" value="HTH_3"/>
    <property type="match status" value="1"/>
</dbReference>
<feature type="domain" description="HTH cro/C1-type" evidence="4">
    <location>
        <begin position="8"/>
        <end position="62"/>
    </location>
</feature>
<organism evidence="5 6">
    <name type="scientific">Aliarcobacter thereius</name>
    <dbReference type="NCBI Taxonomy" id="544718"/>
    <lineage>
        <taxon>Bacteria</taxon>
        <taxon>Pseudomonadati</taxon>
        <taxon>Campylobacterota</taxon>
        <taxon>Epsilonproteobacteria</taxon>
        <taxon>Campylobacterales</taxon>
        <taxon>Arcobacteraceae</taxon>
        <taxon>Aliarcobacter</taxon>
    </lineage>
</organism>
<protein>
    <recommendedName>
        <fullName evidence="4">HTH cro/C1-type domain-containing protein</fullName>
    </recommendedName>
</protein>
<dbReference type="SMART" id="SM00530">
    <property type="entry name" value="HTH_XRE"/>
    <property type="match status" value="1"/>
</dbReference>
<keyword evidence="2" id="KW-0238">DNA-binding</keyword>
<proteinExistence type="predicted"/>
<dbReference type="Proteomes" id="UP000093281">
    <property type="component" value="Unassembled WGS sequence"/>
</dbReference>
<sequence>MDNFGNRLKKARTDKKLSQEALANLIGVSRNAITNYEKNSNTPTYENMKKLSSILGVNLGSQETPVKSVPVIASTSCGSAQINCLQDEDIKTFISEDEWHNKLYAVIACGDSMATEIYDGDIAIIDPLPKVQNGDMVYYKIDEESAIKVYFEDEDNYLINFIPFNSNENFKVKTIRKDDKETRDRLICHKVVHVVSSKKNNRAARLKIIGR</sequence>
<dbReference type="SUPFAM" id="SSF51306">
    <property type="entry name" value="LexA/Signal peptidase"/>
    <property type="match status" value="1"/>
</dbReference>
<evidence type="ECO:0000256" key="2">
    <source>
        <dbReference type="ARBA" id="ARBA00023125"/>
    </source>
</evidence>